<name>A0A9J7BKN0_9BACT</name>
<dbReference type="AlphaFoldDB" id="A0A9J7BKN0"/>
<keyword evidence="12" id="KW-1185">Reference proteome</keyword>
<dbReference type="Gene3D" id="3.30.450.20">
    <property type="entry name" value="PAS domain"/>
    <property type="match status" value="1"/>
</dbReference>
<evidence type="ECO:0000256" key="4">
    <source>
        <dbReference type="ARBA" id="ARBA00022679"/>
    </source>
</evidence>
<evidence type="ECO:0000313" key="11">
    <source>
        <dbReference type="EMBL" id="UWZ83155.1"/>
    </source>
</evidence>
<dbReference type="SMART" id="SM00388">
    <property type="entry name" value="HisKA"/>
    <property type="match status" value="1"/>
</dbReference>
<evidence type="ECO:0000256" key="8">
    <source>
        <dbReference type="ARBA" id="ARBA00023012"/>
    </source>
</evidence>
<keyword evidence="6" id="KW-0418">Kinase</keyword>
<evidence type="ECO:0000256" key="7">
    <source>
        <dbReference type="ARBA" id="ARBA00022840"/>
    </source>
</evidence>
<dbReference type="Pfam" id="PF00512">
    <property type="entry name" value="HisKA"/>
    <property type="match status" value="1"/>
</dbReference>
<gene>
    <name evidence="11" type="ORF">MOP44_21615</name>
</gene>
<dbReference type="InterPro" id="IPR003661">
    <property type="entry name" value="HisK_dim/P_dom"/>
</dbReference>
<keyword evidence="9" id="KW-0175">Coiled coil</keyword>
<dbReference type="CDD" id="cd00082">
    <property type="entry name" value="HisKA"/>
    <property type="match status" value="1"/>
</dbReference>
<dbReference type="PRINTS" id="PR00344">
    <property type="entry name" value="BCTRLSENSOR"/>
</dbReference>
<reference evidence="11" key="1">
    <citation type="submission" date="2021-04" db="EMBL/GenBank/DDBJ databases">
        <title>Phylogenetic analysis of Acidobacteriaceae.</title>
        <authorList>
            <person name="Qiu L."/>
            <person name="Zhang Q."/>
        </authorList>
    </citation>
    <scope>NUCLEOTIDE SEQUENCE</scope>
    <source>
        <strain evidence="11">DSM 25168</strain>
    </source>
</reference>
<dbReference type="RefSeq" id="WP_260792489.1">
    <property type="nucleotide sequence ID" value="NZ_CP093313.1"/>
</dbReference>
<evidence type="ECO:0000259" key="10">
    <source>
        <dbReference type="PROSITE" id="PS50109"/>
    </source>
</evidence>
<dbReference type="SUPFAM" id="SSF47384">
    <property type="entry name" value="Homodimeric domain of signal transducing histidine kinase"/>
    <property type="match status" value="1"/>
</dbReference>
<dbReference type="GO" id="GO:0000155">
    <property type="term" value="F:phosphorelay sensor kinase activity"/>
    <property type="evidence" value="ECO:0007669"/>
    <property type="project" value="InterPro"/>
</dbReference>
<evidence type="ECO:0000256" key="5">
    <source>
        <dbReference type="ARBA" id="ARBA00022741"/>
    </source>
</evidence>
<dbReference type="InterPro" id="IPR036097">
    <property type="entry name" value="HisK_dim/P_sf"/>
</dbReference>
<feature type="coiled-coil region" evidence="9">
    <location>
        <begin position="253"/>
        <end position="280"/>
    </location>
</feature>
<dbReference type="SMART" id="SM00387">
    <property type="entry name" value="HATPase_c"/>
    <property type="match status" value="1"/>
</dbReference>
<dbReference type="SUPFAM" id="SSF55874">
    <property type="entry name" value="ATPase domain of HSP90 chaperone/DNA topoisomerase II/histidine kinase"/>
    <property type="match status" value="1"/>
</dbReference>
<dbReference type="PROSITE" id="PS50109">
    <property type="entry name" value="HIS_KIN"/>
    <property type="match status" value="1"/>
</dbReference>
<keyword evidence="4" id="KW-0808">Transferase</keyword>
<dbReference type="InterPro" id="IPR035965">
    <property type="entry name" value="PAS-like_dom_sf"/>
</dbReference>
<sequence>MRLKTKLVLAITALVLLISGLLSMVYVSQLLHASVQQSYETNRMVADDVRFALQNALQSGLEGRTVDPNQPEQLRDLTRNAIRTSPVLKNVVDAANRYSPTVYDINIGDNELHTLLSTNPDNNDKPLPIRPSYKELLDANPVDLMRRVFGEEPRVYEISVPLERNGSPFATVRVGVRTTFLREVYKPWLEEAFTLMGFALGTAILVALLLSNLALRPLEEISLQLDYWSPSPDGVSSSEPEPQDTAERVSHQIERIGQRIRNVEEVFSALRENIDQILANLQDGLLLFTADSRAVLVSEAARRFLQIDRDRVLGMQSSEIFNRSTTLGRTLREAFDARIALIKEEVRTENGRRIEVSVDFIHDDMTRQGLGALVTLRDLESVEAIESELELSRRMSAIGRLTSGVAHEVKNPINAIVVHLELLRNKLEGTSPNAQRHLDVIEAEIKRLDRVVQTLVDFSRPVELQLREQDLRAIIDDVLALATDELRMRSVTVHSQLPSNPVIVNVDADLLKQAVINVVQNGAQAMPEGGRLDLILEIDRRSAELRILDEGVGIPEEIREKIFDLYFTTKSEGSGIGLAMTYRILQLHHGSVEVQSRRDRGTEFKFRIPLSAVDWGRRPLQAAVIEQDEGLE</sequence>
<dbReference type="PANTHER" id="PTHR43065">
    <property type="entry name" value="SENSOR HISTIDINE KINASE"/>
    <property type="match status" value="1"/>
</dbReference>
<accession>A0A9J7BKN0</accession>
<evidence type="ECO:0000256" key="3">
    <source>
        <dbReference type="ARBA" id="ARBA00022553"/>
    </source>
</evidence>
<comment type="catalytic activity">
    <reaction evidence="1">
        <text>ATP + protein L-histidine = ADP + protein N-phospho-L-histidine.</text>
        <dbReference type="EC" id="2.7.13.3"/>
    </reaction>
</comment>
<keyword evidence="3" id="KW-0597">Phosphoprotein</keyword>
<dbReference type="InterPro" id="IPR005467">
    <property type="entry name" value="His_kinase_dom"/>
</dbReference>
<evidence type="ECO:0000256" key="1">
    <source>
        <dbReference type="ARBA" id="ARBA00000085"/>
    </source>
</evidence>
<dbReference type="Proteomes" id="UP001059380">
    <property type="component" value="Chromosome"/>
</dbReference>
<dbReference type="InterPro" id="IPR004358">
    <property type="entry name" value="Sig_transdc_His_kin-like_C"/>
</dbReference>
<dbReference type="Pfam" id="PF02518">
    <property type="entry name" value="HATPase_c"/>
    <property type="match status" value="1"/>
</dbReference>
<dbReference type="EMBL" id="CP093313">
    <property type="protein sequence ID" value="UWZ83155.1"/>
    <property type="molecule type" value="Genomic_DNA"/>
</dbReference>
<keyword evidence="7 11" id="KW-0067">ATP-binding</keyword>
<keyword evidence="5" id="KW-0547">Nucleotide-binding</keyword>
<evidence type="ECO:0000313" key="12">
    <source>
        <dbReference type="Proteomes" id="UP001059380"/>
    </source>
</evidence>
<keyword evidence="8" id="KW-0902">Two-component regulatory system</keyword>
<dbReference type="InterPro" id="IPR003594">
    <property type="entry name" value="HATPase_dom"/>
</dbReference>
<dbReference type="InterPro" id="IPR036890">
    <property type="entry name" value="HATPase_C_sf"/>
</dbReference>
<dbReference type="PANTHER" id="PTHR43065:SF10">
    <property type="entry name" value="PEROXIDE STRESS-ACTIVATED HISTIDINE KINASE MAK3"/>
    <property type="match status" value="1"/>
</dbReference>
<feature type="domain" description="Histidine kinase" evidence="10">
    <location>
        <begin position="404"/>
        <end position="612"/>
    </location>
</feature>
<protein>
    <recommendedName>
        <fullName evidence="2">histidine kinase</fullName>
        <ecNumber evidence="2">2.7.13.3</ecNumber>
    </recommendedName>
</protein>
<proteinExistence type="predicted"/>
<evidence type="ECO:0000256" key="2">
    <source>
        <dbReference type="ARBA" id="ARBA00012438"/>
    </source>
</evidence>
<dbReference type="Gene3D" id="1.10.287.130">
    <property type="match status" value="1"/>
</dbReference>
<dbReference type="KEGG" id="orp:MOP44_21615"/>
<dbReference type="SUPFAM" id="SSF55785">
    <property type="entry name" value="PYP-like sensor domain (PAS domain)"/>
    <property type="match status" value="1"/>
</dbReference>
<organism evidence="11 12">
    <name type="scientific">Occallatibacter riparius</name>
    <dbReference type="NCBI Taxonomy" id="1002689"/>
    <lineage>
        <taxon>Bacteria</taxon>
        <taxon>Pseudomonadati</taxon>
        <taxon>Acidobacteriota</taxon>
        <taxon>Terriglobia</taxon>
        <taxon>Terriglobales</taxon>
        <taxon>Acidobacteriaceae</taxon>
        <taxon>Occallatibacter</taxon>
    </lineage>
</organism>
<dbReference type="Gene3D" id="3.30.565.10">
    <property type="entry name" value="Histidine kinase-like ATPase, C-terminal domain"/>
    <property type="match status" value="1"/>
</dbReference>
<evidence type="ECO:0000256" key="9">
    <source>
        <dbReference type="SAM" id="Coils"/>
    </source>
</evidence>
<dbReference type="GO" id="GO:0005524">
    <property type="term" value="F:ATP binding"/>
    <property type="evidence" value="ECO:0007669"/>
    <property type="project" value="UniProtKB-KW"/>
</dbReference>
<dbReference type="EC" id="2.7.13.3" evidence="2"/>
<evidence type="ECO:0000256" key="6">
    <source>
        <dbReference type="ARBA" id="ARBA00022777"/>
    </source>
</evidence>